<feature type="non-terminal residue" evidence="3">
    <location>
        <position position="144"/>
    </location>
</feature>
<organism evidence="2 3">
    <name type="scientific">Sesamum indicum</name>
    <name type="common">Oriental sesame</name>
    <name type="synonym">Sesamum orientale</name>
    <dbReference type="NCBI Taxonomy" id="4182"/>
    <lineage>
        <taxon>Eukaryota</taxon>
        <taxon>Viridiplantae</taxon>
        <taxon>Streptophyta</taxon>
        <taxon>Embryophyta</taxon>
        <taxon>Tracheophyta</taxon>
        <taxon>Spermatophyta</taxon>
        <taxon>Magnoliopsida</taxon>
        <taxon>eudicotyledons</taxon>
        <taxon>Gunneridae</taxon>
        <taxon>Pentapetalae</taxon>
        <taxon>asterids</taxon>
        <taxon>lamiids</taxon>
        <taxon>Lamiales</taxon>
        <taxon>Pedaliaceae</taxon>
        <taxon>Sesamum</taxon>
    </lineage>
</organism>
<dbReference type="RefSeq" id="XP_011069435.1">
    <property type="nucleotide sequence ID" value="XM_011071133.2"/>
</dbReference>
<proteinExistence type="predicted"/>
<evidence type="ECO:0000313" key="2">
    <source>
        <dbReference type="Proteomes" id="UP000504604"/>
    </source>
</evidence>
<dbReference type="InParanoid" id="A0A6I9SI58"/>
<evidence type="ECO:0000313" key="3">
    <source>
        <dbReference type="RefSeq" id="XP_011069435.1"/>
    </source>
</evidence>
<dbReference type="AlphaFoldDB" id="A0A6I9SI58"/>
<dbReference type="GeneID" id="105155262"/>
<reference evidence="3" key="1">
    <citation type="submission" date="2025-08" db="UniProtKB">
        <authorList>
            <consortium name="RefSeq"/>
        </authorList>
    </citation>
    <scope>IDENTIFICATION</scope>
</reference>
<sequence>MGSSCFQHSPFCHSRCTPYSWQCCFQPPLSFSPLRNAPNRRAIVSCSQQENPKDCNSCARRAAVFTGFALLPLLNSRVDAMKGFAAENDEPRAEDQKQKTKGSSSRNPFCSLLNELGVFCSGVVAGLYASRNKGNVISDAIIES</sequence>
<evidence type="ECO:0000256" key="1">
    <source>
        <dbReference type="SAM" id="MobiDB-lite"/>
    </source>
</evidence>
<dbReference type="KEGG" id="sind:105155262"/>
<dbReference type="OrthoDB" id="10255522at2759"/>
<keyword evidence="2" id="KW-1185">Reference proteome</keyword>
<accession>A0A6I9SI58</accession>
<dbReference type="Proteomes" id="UP000504604">
    <property type="component" value="Unplaced"/>
</dbReference>
<protein>
    <submittedName>
        <fullName evidence="3">MAR-binding filament-like protein 1-1</fullName>
    </submittedName>
</protein>
<feature type="region of interest" description="Disordered" evidence="1">
    <location>
        <begin position="85"/>
        <end position="106"/>
    </location>
</feature>
<feature type="compositionally biased region" description="Basic and acidic residues" evidence="1">
    <location>
        <begin position="89"/>
        <end position="98"/>
    </location>
</feature>
<name>A0A6I9SI58_SESIN</name>
<gene>
    <name evidence="3" type="primary">LOC105155262</name>
</gene>